<dbReference type="InterPro" id="IPR001138">
    <property type="entry name" value="Zn2Cys6_DnaBD"/>
</dbReference>
<dbReference type="SMART" id="SM00906">
    <property type="entry name" value="Fungal_trans"/>
    <property type="match status" value="1"/>
</dbReference>
<organism evidence="8 9">
    <name type="scientific">Exophiala sideris</name>
    <dbReference type="NCBI Taxonomy" id="1016849"/>
    <lineage>
        <taxon>Eukaryota</taxon>
        <taxon>Fungi</taxon>
        <taxon>Dikarya</taxon>
        <taxon>Ascomycota</taxon>
        <taxon>Pezizomycotina</taxon>
        <taxon>Eurotiomycetes</taxon>
        <taxon>Chaetothyriomycetidae</taxon>
        <taxon>Chaetothyriales</taxon>
        <taxon>Herpotrichiellaceae</taxon>
        <taxon>Exophiala</taxon>
    </lineage>
</organism>
<evidence type="ECO:0000256" key="1">
    <source>
        <dbReference type="ARBA" id="ARBA00022723"/>
    </source>
</evidence>
<dbReference type="AlphaFoldDB" id="A0A0D1YJW9"/>
<evidence type="ECO:0000256" key="4">
    <source>
        <dbReference type="ARBA" id="ARBA00023163"/>
    </source>
</evidence>
<evidence type="ECO:0000256" key="2">
    <source>
        <dbReference type="ARBA" id="ARBA00023015"/>
    </source>
</evidence>
<evidence type="ECO:0000256" key="6">
    <source>
        <dbReference type="SAM" id="MobiDB-lite"/>
    </source>
</evidence>
<keyword evidence="4" id="KW-0804">Transcription</keyword>
<dbReference type="InterPro" id="IPR036864">
    <property type="entry name" value="Zn2-C6_fun-type_DNA-bd_sf"/>
</dbReference>
<evidence type="ECO:0000313" key="8">
    <source>
        <dbReference type="EMBL" id="KIV81304.1"/>
    </source>
</evidence>
<feature type="compositionally biased region" description="Polar residues" evidence="6">
    <location>
        <begin position="118"/>
        <end position="129"/>
    </location>
</feature>
<dbReference type="STRING" id="1016849.A0A0D1YJW9"/>
<evidence type="ECO:0000256" key="3">
    <source>
        <dbReference type="ARBA" id="ARBA00023125"/>
    </source>
</evidence>
<dbReference type="EMBL" id="KN846952">
    <property type="protein sequence ID" value="KIV81304.1"/>
    <property type="molecule type" value="Genomic_DNA"/>
</dbReference>
<feature type="domain" description="Zn(2)-C6 fungal-type" evidence="7">
    <location>
        <begin position="48"/>
        <end position="80"/>
    </location>
</feature>
<keyword evidence="5" id="KW-0539">Nucleus</keyword>
<dbReference type="Pfam" id="PF04082">
    <property type="entry name" value="Fungal_trans"/>
    <property type="match status" value="1"/>
</dbReference>
<dbReference type="GO" id="GO:0003677">
    <property type="term" value="F:DNA binding"/>
    <property type="evidence" value="ECO:0007669"/>
    <property type="project" value="UniProtKB-KW"/>
</dbReference>
<dbReference type="PROSITE" id="PS00463">
    <property type="entry name" value="ZN2_CY6_FUNGAL_1"/>
    <property type="match status" value="1"/>
</dbReference>
<protein>
    <recommendedName>
        <fullName evidence="7">Zn(2)-C6 fungal-type domain-containing protein</fullName>
    </recommendedName>
</protein>
<dbReference type="CDD" id="cd12148">
    <property type="entry name" value="fungal_TF_MHR"/>
    <property type="match status" value="1"/>
</dbReference>
<dbReference type="PANTHER" id="PTHR46910:SF13">
    <property type="entry name" value="SPECIFIC TRANSCRIPTION FACTOR, PUTATIVE (AFU_ORTHOLOGUE AFUA_4G06190)-RELATED"/>
    <property type="match status" value="1"/>
</dbReference>
<dbReference type="SMART" id="SM00066">
    <property type="entry name" value="GAL4"/>
    <property type="match status" value="1"/>
</dbReference>
<dbReference type="Gene3D" id="4.10.240.10">
    <property type="entry name" value="Zn(2)-C6 fungal-type DNA-binding domain"/>
    <property type="match status" value="1"/>
</dbReference>
<feature type="region of interest" description="Disordered" evidence="6">
    <location>
        <begin position="118"/>
        <end position="141"/>
    </location>
</feature>
<dbReference type="InterPro" id="IPR007219">
    <property type="entry name" value="XnlR_reg_dom"/>
</dbReference>
<evidence type="ECO:0000313" key="9">
    <source>
        <dbReference type="Proteomes" id="UP000053599"/>
    </source>
</evidence>
<evidence type="ECO:0000259" key="7">
    <source>
        <dbReference type="PROSITE" id="PS50048"/>
    </source>
</evidence>
<dbReference type="GO" id="GO:0006351">
    <property type="term" value="P:DNA-templated transcription"/>
    <property type="evidence" value="ECO:0007669"/>
    <property type="project" value="InterPro"/>
</dbReference>
<keyword evidence="1" id="KW-0479">Metal-binding</keyword>
<dbReference type="HOGENOM" id="CLU_021978_1_0_1"/>
<dbReference type="OrthoDB" id="3266505at2759"/>
<dbReference type="GO" id="GO:0000981">
    <property type="term" value="F:DNA-binding transcription factor activity, RNA polymerase II-specific"/>
    <property type="evidence" value="ECO:0007669"/>
    <property type="project" value="InterPro"/>
</dbReference>
<keyword evidence="2" id="KW-0805">Transcription regulation</keyword>
<dbReference type="PANTHER" id="PTHR46910">
    <property type="entry name" value="TRANSCRIPTION FACTOR PDR1"/>
    <property type="match status" value="1"/>
</dbReference>
<gene>
    <name evidence="8" type="ORF">PV11_03499</name>
</gene>
<keyword evidence="3" id="KW-0238">DNA-binding</keyword>
<dbReference type="GO" id="GO:0008270">
    <property type="term" value="F:zinc ion binding"/>
    <property type="evidence" value="ECO:0007669"/>
    <property type="project" value="InterPro"/>
</dbReference>
<dbReference type="Proteomes" id="UP000053599">
    <property type="component" value="Unassembled WGS sequence"/>
</dbReference>
<proteinExistence type="predicted"/>
<dbReference type="InterPro" id="IPR050987">
    <property type="entry name" value="AtrR-like"/>
</dbReference>
<dbReference type="SUPFAM" id="SSF57701">
    <property type="entry name" value="Zn2/Cys6 DNA-binding domain"/>
    <property type="match status" value="1"/>
</dbReference>
<name>A0A0D1YJW9_9EURO</name>
<dbReference type="PROSITE" id="PS50048">
    <property type="entry name" value="ZN2_CY6_FUNGAL_2"/>
    <property type="match status" value="1"/>
</dbReference>
<reference evidence="8 9" key="1">
    <citation type="submission" date="2015-01" db="EMBL/GenBank/DDBJ databases">
        <title>The Genome Sequence of Exophiala sideris CBS121828.</title>
        <authorList>
            <consortium name="The Broad Institute Genomics Platform"/>
            <person name="Cuomo C."/>
            <person name="de Hoog S."/>
            <person name="Gorbushina A."/>
            <person name="Stielow B."/>
            <person name="Teixiera M."/>
            <person name="Abouelleil A."/>
            <person name="Chapman S.B."/>
            <person name="Priest M."/>
            <person name="Young S.K."/>
            <person name="Wortman J."/>
            <person name="Nusbaum C."/>
            <person name="Birren B."/>
        </authorList>
    </citation>
    <scope>NUCLEOTIDE SEQUENCE [LARGE SCALE GENOMIC DNA]</scope>
    <source>
        <strain evidence="8 9">CBS 121828</strain>
    </source>
</reference>
<sequence>MNDLLEDDDTVIIRTLPQEHPPFNAQSAKTVILQPERRSKRSPYTSRACQQCKRRKVKCSGDPSTGACHNCAVAKTECVYNLHPRMRRRTLKDNGARSLHDANNVDNLSATSLTDVNAGNVQPAQTGSATKAPRPSVATNTMPSLAAGEQSEAAICVGSNYSHPLPLPHAEIHPDSLQPDPSYVGSIPSPIASHDWTEGDSSISARLEIIEGHQADIEQSQLDTEAALLQPPLHTRMSTGGDENSLPRCCDPHLHLWNDSSTVNAGEQKDRIRRVMKRYFEHLNPYYFCLNEAQFYSQFDEYARSEVQMLRSDEIMQFVALVWSIMAHMCALEMIEQESDIVPGWEYYSHALHLLTHTTDLGRGNIVTIQCLILHAGYFFCAGVAKYHAAYSVIAQAIRLTYQLGLHNQPSWHACSPFEAHMRQRIFWIVYHHDRNISQTCRVPYLIRDSEIHVDLPSRVDDERLGLSEELPEETPTSSIVSYLHELTRCSRLSSEIWDGVARVDTSKAGDVDFVTVMDAKILHFRKQLPEFLVVKPETAVAHFKSNPRPYMLWQALVLRLLTNGHRLFLRSGAGSTDTPHESHHEVCLAISKDSVDILHEFYHGLDHENYHSSVYTAFLAGLLVSLASIVLADVKSRDLRQGVAETFQKAMDLLRLLQDRSTAAKQVIKRLAKIIGLCEDAITRDRSLDPLPGPDMVIAAEPTGPSGGGTNTDLQMPASDLFMFDDFDIGSVMQTMWLPGTDPGLYELPTM</sequence>
<accession>A0A0D1YJW9</accession>
<dbReference type="CDD" id="cd00067">
    <property type="entry name" value="GAL4"/>
    <property type="match status" value="1"/>
</dbReference>
<evidence type="ECO:0000256" key="5">
    <source>
        <dbReference type="ARBA" id="ARBA00023242"/>
    </source>
</evidence>
<dbReference type="Pfam" id="PF00172">
    <property type="entry name" value="Zn_clus"/>
    <property type="match status" value="1"/>
</dbReference>